<evidence type="ECO:0000256" key="11">
    <source>
        <dbReference type="PIRNR" id="PIRNR037956"/>
    </source>
</evidence>
<dbReference type="Pfam" id="PF00641">
    <property type="entry name" value="Zn_ribbon_RanBP"/>
    <property type="match status" value="2"/>
</dbReference>
<dbReference type="InterPro" id="IPR001876">
    <property type="entry name" value="Znf_RanBP2"/>
</dbReference>
<keyword evidence="5" id="KW-0677">Repeat</keyword>
<keyword evidence="16" id="KW-1185">Reference proteome</keyword>
<proteinExistence type="inferred from homology"/>
<dbReference type="RefSeq" id="XP_026696139.1">
    <property type="nucleotide sequence ID" value="XM_026840338.1"/>
</dbReference>
<dbReference type="GO" id="GO:0008270">
    <property type="term" value="F:zinc ion binding"/>
    <property type="evidence" value="ECO:0007669"/>
    <property type="project" value="UniProtKB-KW"/>
</dbReference>
<dbReference type="InterPro" id="IPR017337">
    <property type="entry name" value="ZRANB2"/>
</dbReference>
<dbReference type="Proteomes" id="UP000008144">
    <property type="component" value="Unassembled WGS sequence"/>
</dbReference>
<sequence length="237" mass="27084">MSRSGFQFSEGDWTCPGCGNVNFARRMECNRCKEARNIGITKVKKGGVQIGKQAAEKSKGLFSADDWMCKTCGNVNWARRNDCNMCNTPKVGVQEERTGLGGGFNERQGVEYKKREDSDDEYDIYGRLKKNRGKKSIENQLTDRKIENREDSEEDESDDSDADLSKYKLEEDDDDDDDGNVDTSKYDLDVSDQEEDQSSKKYLHPSNEKSLSSKKRQIKESNRSRSRSPRDRKLSSH</sequence>
<reference evidence="16" key="1">
    <citation type="journal article" date="2002" name="Science">
        <title>The draft genome of Ciona intestinalis: insights into chordate and vertebrate origins.</title>
        <authorList>
            <person name="Dehal P."/>
            <person name="Satou Y."/>
            <person name="Campbell R.K."/>
            <person name="Chapman J."/>
            <person name="Degnan B."/>
            <person name="De Tomaso A."/>
            <person name="Davidson B."/>
            <person name="Di Gregorio A."/>
            <person name="Gelpke M."/>
            <person name="Goodstein D.M."/>
            <person name="Harafuji N."/>
            <person name="Hastings K.E."/>
            <person name="Ho I."/>
            <person name="Hotta K."/>
            <person name="Huang W."/>
            <person name="Kawashima T."/>
            <person name="Lemaire P."/>
            <person name="Martinez D."/>
            <person name="Meinertzhagen I.A."/>
            <person name="Necula S."/>
            <person name="Nonaka M."/>
            <person name="Putnam N."/>
            <person name="Rash S."/>
            <person name="Saiga H."/>
            <person name="Satake M."/>
            <person name="Terry A."/>
            <person name="Yamada L."/>
            <person name="Wang H.G."/>
            <person name="Awazu S."/>
            <person name="Azumi K."/>
            <person name="Boore J."/>
            <person name="Branno M."/>
            <person name="Chin-Bow S."/>
            <person name="DeSantis R."/>
            <person name="Doyle S."/>
            <person name="Francino P."/>
            <person name="Keys D.N."/>
            <person name="Haga S."/>
            <person name="Hayashi H."/>
            <person name="Hino K."/>
            <person name="Imai K.S."/>
            <person name="Inaba K."/>
            <person name="Kano S."/>
            <person name="Kobayashi K."/>
            <person name="Kobayashi M."/>
            <person name="Lee B.I."/>
            <person name="Makabe K.W."/>
            <person name="Manohar C."/>
            <person name="Matassi G."/>
            <person name="Medina M."/>
            <person name="Mochizuki Y."/>
            <person name="Mount S."/>
            <person name="Morishita T."/>
            <person name="Miura S."/>
            <person name="Nakayama A."/>
            <person name="Nishizaka S."/>
            <person name="Nomoto H."/>
            <person name="Ohta F."/>
            <person name="Oishi K."/>
            <person name="Rigoutsos I."/>
            <person name="Sano M."/>
            <person name="Sasaki A."/>
            <person name="Sasakura Y."/>
            <person name="Shoguchi E."/>
            <person name="Shin-i T."/>
            <person name="Spagnuolo A."/>
            <person name="Stainier D."/>
            <person name="Suzuki M.M."/>
            <person name="Tassy O."/>
            <person name="Takatori N."/>
            <person name="Tokuoka M."/>
            <person name="Yagi K."/>
            <person name="Yoshizaki F."/>
            <person name="Wada S."/>
            <person name="Zhang C."/>
            <person name="Hyatt P.D."/>
            <person name="Larimer F."/>
            <person name="Detter C."/>
            <person name="Doggett N."/>
            <person name="Glavina T."/>
            <person name="Hawkins T."/>
            <person name="Richardson P."/>
            <person name="Lucas S."/>
            <person name="Kohara Y."/>
            <person name="Levine M."/>
            <person name="Satoh N."/>
            <person name="Rokhsar D.S."/>
        </authorList>
    </citation>
    <scope>NUCLEOTIDE SEQUENCE [LARGE SCALE GENOMIC DNA]</scope>
</reference>
<feature type="compositionally biased region" description="Basic and acidic residues" evidence="13">
    <location>
        <begin position="139"/>
        <end position="149"/>
    </location>
</feature>
<keyword evidence="8 11" id="KW-0694">RNA-binding</keyword>
<dbReference type="Gene3D" id="4.10.1060.10">
    <property type="entry name" value="Zinc finger, RanBP2-type"/>
    <property type="match status" value="2"/>
</dbReference>
<dbReference type="PIRSF" id="PIRSF037956">
    <property type="entry name" value="UCP037956_ZnF_Ran"/>
    <property type="match status" value="1"/>
</dbReference>
<feature type="domain" description="RanBP2-type" evidence="14">
    <location>
        <begin position="9"/>
        <end position="38"/>
    </location>
</feature>
<dbReference type="Ensembl" id="ENSCINT00000031885.1">
    <property type="protein sequence ID" value="ENSCINP00000031984.1"/>
    <property type="gene ID" value="ENSCING00000020967.1"/>
</dbReference>
<dbReference type="FunFam" id="4.10.1060.10:FF:000004">
    <property type="entry name" value="Zinc finger Ran-binding domain-containing protein 2"/>
    <property type="match status" value="1"/>
</dbReference>
<dbReference type="STRING" id="7719.ENSCINP00000031984"/>
<feature type="region of interest" description="Disordered" evidence="13">
    <location>
        <begin position="139"/>
        <end position="237"/>
    </location>
</feature>
<feature type="compositionally biased region" description="Basic and acidic residues" evidence="13">
    <location>
        <begin position="218"/>
        <end position="237"/>
    </location>
</feature>
<feature type="compositionally biased region" description="Acidic residues" evidence="13">
    <location>
        <begin position="170"/>
        <end position="180"/>
    </location>
</feature>
<evidence type="ECO:0000256" key="7">
    <source>
        <dbReference type="ARBA" id="ARBA00022833"/>
    </source>
</evidence>
<evidence type="ECO:0000313" key="16">
    <source>
        <dbReference type="Proteomes" id="UP000008144"/>
    </source>
</evidence>
<evidence type="ECO:0000256" key="2">
    <source>
        <dbReference type="ARBA" id="ARBA00017543"/>
    </source>
</evidence>
<evidence type="ECO:0000256" key="3">
    <source>
        <dbReference type="ARBA" id="ARBA00022553"/>
    </source>
</evidence>
<evidence type="ECO:0000256" key="10">
    <source>
        <dbReference type="ARBA" id="ARBA00025731"/>
    </source>
</evidence>
<dbReference type="GO" id="GO:0001530">
    <property type="term" value="F:lipopolysaccharide binding"/>
    <property type="evidence" value="ECO:0000318"/>
    <property type="project" value="GO_Central"/>
</dbReference>
<dbReference type="PANTHER" id="PTHR12999:SF17">
    <property type="entry name" value="ZINC FINGER RAN-BINDING DOMAIN-CONTAINING PROTEIN 2"/>
    <property type="match status" value="1"/>
</dbReference>
<dbReference type="GO" id="GO:0006396">
    <property type="term" value="P:RNA processing"/>
    <property type="evidence" value="ECO:0007669"/>
    <property type="project" value="InterPro"/>
</dbReference>
<dbReference type="CTD" id="778830"/>
<dbReference type="SMART" id="SM00547">
    <property type="entry name" value="ZnF_RBZ"/>
    <property type="match status" value="2"/>
</dbReference>
<evidence type="ECO:0000256" key="8">
    <source>
        <dbReference type="ARBA" id="ARBA00022884"/>
    </source>
</evidence>
<reference evidence="15" key="2">
    <citation type="submission" date="2025-08" db="UniProtKB">
        <authorList>
            <consortium name="Ensembl"/>
        </authorList>
    </citation>
    <scope>IDENTIFICATION</scope>
</reference>
<name>A0A1W3JUM5_CIOIN</name>
<dbReference type="GO" id="GO:0003723">
    <property type="term" value="F:RNA binding"/>
    <property type="evidence" value="ECO:0007669"/>
    <property type="project" value="UniProtKB-KW"/>
</dbReference>
<keyword evidence="3" id="KW-0597">Phosphoprotein</keyword>
<feature type="compositionally biased region" description="Acidic residues" evidence="13">
    <location>
        <begin position="150"/>
        <end position="162"/>
    </location>
</feature>
<evidence type="ECO:0000313" key="15">
    <source>
        <dbReference type="Ensembl" id="ENSCINP00000031984.1"/>
    </source>
</evidence>
<accession>A0A1W3JUM5</accession>
<dbReference type="PANTHER" id="PTHR12999">
    <property type="entry name" value="ZINC FINGER RAN-BINDING DOMAIN-CONTAINING PROTEIN 2 ZRANB2-RELATED"/>
    <property type="match status" value="1"/>
</dbReference>
<dbReference type="SUPFAM" id="SSF90209">
    <property type="entry name" value="Ran binding protein zinc finger-like"/>
    <property type="match status" value="2"/>
</dbReference>
<evidence type="ECO:0000256" key="12">
    <source>
        <dbReference type="PROSITE-ProRule" id="PRU00322"/>
    </source>
</evidence>
<accession>H2XQQ0</accession>
<dbReference type="OMA" id="CNICHAP"/>
<dbReference type="GeneTree" id="ENSGT00730000111078"/>
<comment type="subcellular location">
    <subcellularLocation>
        <location evidence="1 11">Nucleus</location>
    </subcellularLocation>
</comment>
<evidence type="ECO:0000256" key="4">
    <source>
        <dbReference type="ARBA" id="ARBA00022723"/>
    </source>
</evidence>
<dbReference type="GeneID" id="778830"/>
<dbReference type="AlphaFoldDB" id="A0A1W3JUM5"/>
<organism evidence="15 16">
    <name type="scientific">Ciona intestinalis</name>
    <name type="common">Transparent sea squirt</name>
    <name type="synonym">Ascidia intestinalis</name>
    <dbReference type="NCBI Taxonomy" id="7719"/>
    <lineage>
        <taxon>Eukaryota</taxon>
        <taxon>Metazoa</taxon>
        <taxon>Chordata</taxon>
        <taxon>Tunicata</taxon>
        <taxon>Ascidiacea</taxon>
        <taxon>Phlebobranchia</taxon>
        <taxon>Cionidae</taxon>
        <taxon>Ciona</taxon>
    </lineage>
</organism>
<dbReference type="InterPro" id="IPR036443">
    <property type="entry name" value="Znf_RanBP2_sf"/>
</dbReference>
<keyword evidence="6 12" id="KW-0863">Zinc-finger</keyword>
<evidence type="ECO:0000256" key="9">
    <source>
        <dbReference type="ARBA" id="ARBA00023242"/>
    </source>
</evidence>
<keyword evidence="9 11" id="KW-0539">Nucleus</keyword>
<dbReference type="PROSITE" id="PS50199">
    <property type="entry name" value="ZF_RANBP2_2"/>
    <property type="match status" value="2"/>
</dbReference>
<comment type="similarity">
    <text evidence="10 11">Belongs to the ZRANB2 family.</text>
</comment>
<keyword evidence="4 11" id="KW-0479">Metal-binding</keyword>
<evidence type="ECO:0000259" key="14">
    <source>
        <dbReference type="PROSITE" id="PS50199"/>
    </source>
</evidence>
<dbReference type="InParanoid" id="A0A1W3JUM5"/>
<protein>
    <recommendedName>
        <fullName evidence="2 11">Zinc finger Ran-binding domain-containing protein 2</fullName>
    </recommendedName>
</protein>
<dbReference type="PROSITE" id="PS01358">
    <property type="entry name" value="ZF_RANBP2_1"/>
    <property type="match status" value="2"/>
</dbReference>
<evidence type="ECO:0000256" key="5">
    <source>
        <dbReference type="ARBA" id="ARBA00022737"/>
    </source>
</evidence>
<gene>
    <name evidence="15" type="primary">zf(rbz)</name>
</gene>
<reference evidence="15" key="3">
    <citation type="submission" date="2025-09" db="UniProtKB">
        <authorList>
            <consortium name="Ensembl"/>
        </authorList>
    </citation>
    <scope>IDENTIFICATION</scope>
</reference>
<evidence type="ECO:0000256" key="6">
    <source>
        <dbReference type="ARBA" id="ARBA00022771"/>
    </source>
</evidence>
<keyword evidence="7 11" id="KW-0862">Zinc</keyword>
<evidence type="ECO:0000256" key="1">
    <source>
        <dbReference type="ARBA" id="ARBA00004123"/>
    </source>
</evidence>
<feature type="domain" description="RanBP2-type" evidence="14">
    <location>
        <begin position="63"/>
        <end position="92"/>
    </location>
</feature>
<dbReference type="GO" id="GO:0005634">
    <property type="term" value="C:nucleus"/>
    <property type="evidence" value="ECO:0007669"/>
    <property type="project" value="UniProtKB-SubCell"/>
</dbReference>
<evidence type="ECO:0000256" key="13">
    <source>
        <dbReference type="SAM" id="MobiDB-lite"/>
    </source>
</evidence>